<keyword evidence="2" id="KW-1185">Reference proteome</keyword>
<comment type="caution">
    <text evidence="1">The sequence shown here is derived from an EMBL/GenBank/DDBJ whole genome shotgun (WGS) entry which is preliminary data.</text>
</comment>
<gene>
    <name evidence="1" type="ORF">JTE90_013926</name>
</gene>
<reference evidence="1 2" key="1">
    <citation type="journal article" date="2022" name="Nat. Ecol. Evol.">
        <title>A masculinizing supergene underlies an exaggerated male reproductive morph in a spider.</title>
        <authorList>
            <person name="Hendrickx F."/>
            <person name="De Corte Z."/>
            <person name="Sonet G."/>
            <person name="Van Belleghem S.M."/>
            <person name="Kostlbacher S."/>
            <person name="Vangestel C."/>
        </authorList>
    </citation>
    <scope>NUCLEOTIDE SEQUENCE [LARGE SCALE GENOMIC DNA]</scope>
    <source>
        <strain evidence="1">W744_W776</strain>
    </source>
</reference>
<sequence>MPNQKYTAKSVNPDEFEPRVVPIVAVMRRDLLLSLWGRLDFRIKRRHRDDRSKHPHRTSNPRFESFEREFREMSFEKFKRDHFQLCGSIVSRIVIASGLSYM</sequence>
<evidence type="ECO:0000313" key="2">
    <source>
        <dbReference type="Proteomes" id="UP000827092"/>
    </source>
</evidence>
<dbReference type="EMBL" id="JAFNEN010000188">
    <property type="protein sequence ID" value="KAG8190291.1"/>
    <property type="molecule type" value="Genomic_DNA"/>
</dbReference>
<organism evidence="1 2">
    <name type="scientific">Oedothorax gibbosus</name>
    <dbReference type="NCBI Taxonomy" id="931172"/>
    <lineage>
        <taxon>Eukaryota</taxon>
        <taxon>Metazoa</taxon>
        <taxon>Ecdysozoa</taxon>
        <taxon>Arthropoda</taxon>
        <taxon>Chelicerata</taxon>
        <taxon>Arachnida</taxon>
        <taxon>Araneae</taxon>
        <taxon>Araneomorphae</taxon>
        <taxon>Entelegynae</taxon>
        <taxon>Araneoidea</taxon>
        <taxon>Linyphiidae</taxon>
        <taxon>Erigoninae</taxon>
        <taxon>Oedothorax</taxon>
    </lineage>
</organism>
<evidence type="ECO:0000313" key="1">
    <source>
        <dbReference type="EMBL" id="KAG8190291.1"/>
    </source>
</evidence>
<dbReference type="AlphaFoldDB" id="A0AAV6V3V4"/>
<dbReference type="Proteomes" id="UP000827092">
    <property type="component" value="Unassembled WGS sequence"/>
</dbReference>
<protein>
    <submittedName>
        <fullName evidence="1">Uncharacterized protein</fullName>
    </submittedName>
</protein>
<proteinExistence type="predicted"/>
<name>A0AAV6V3V4_9ARAC</name>
<accession>A0AAV6V3V4</accession>